<protein>
    <recommendedName>
        <fullName evidence="2">Methylated-DNA-[protein]-cysteine S-methyltransferase DNA binding domain-containing protein</fullName>
    </recommendedName>
</protein>
<reference evidence="3 4" key="1">
    <citation type="submission" date="2023-04" db="EMBL/GenBank/DDBJ databases">
        <title>Marinobulbifer ophiurae gen. nov., sp. Nov., isolate from tissue of brittle star Ophioplocus japonicus.</title>
        <authorList>
            <person name="Kawano K."/>
            <person name="Sawayama S."/>
            <person name="Nakagawa S."/>
        </authorList>
    </citation>
    <scope>NUCLEOTIDE SEQUENCE [LARGE SCALE GENOMIC DNA]</scope>
    <source>
        <strain evidence="3 4">NKW57</strain>
    </source>
</reference>
<evidence type="ECO:0000256" key="1">
    <source>
        <dbReference type="ARBA" id="ARBA00022763"/>
    </source>
</evidence>
<dbReference type="PANTHER" id="PTHR42942:SF1">
    <property type="entry name" value="ALKYLTRANSFERASE-LIKE PROTEIN 1"/>
    <property type="match status" value="1"/>
</dbReference>
<dbReference type="InterPro" id="IPR014048">
    <property type="entry name" value="MethylDNA_cys_MeTrfase_DNA-bd"/>
</dbReference>
<dbReference type="InterPro" id="IPR036388">
    <property type="entry name" value="WH-like_DNA-bd_sf"/>
</dbReference>
<organism evidence="3 4">
    <name type="scientific">Biformimicrobium ophioploci</name>
    <dbReference type="NCBI Taxonomy" id="3036711"/>
    <lineage>
        <taxon>Bacteria</taxon>
        <taxon>Pseudomonadati</taxon>
        <taxon>Pseudomonadota</taxon>
        <taxon>Gammaproteobacteria</taxon>
        <taxon>Cellvibrionales</taxon>
        <taxon>Microbulbiferaceae</taxon>
        <taxon>Biformimicrobium</taxon>
    </lineage>
</organism>
<evidence type="ECO:0000259" key="2">
    <source>
        <dbReference type="Pfam" id="PF01035"/>
    </source>
</evidence>
<feature type="domain" description="Methylated-DNA-[protein]-cysteine S-methyltransferase DNA binding" evidence="2">
    <location>
        <begin position="2"/>
        <end position="55"/>
    </location>
</feature>
<dbReference type="CDD" id="cd06445">
    <property type="entry name" value="ATase"/>
    <property type="match status" value="1"/>
</dbReference>
<dbReference type="InterPro" id="IPR052520">
    <property type="entry name" value="ATL_DNA_repair"/>
</dbReference>
<dbReference type="Gene3D" id="1.10.10.10">
    <property type="entry name" value="Winged helix-like DNA-binding domain superfamily/Winged helix DNA-binding domain"/>
    <property type="match status" value="1"/>
</dbReference>
<proteinExistence type="predicted"/>
<dbReference type="SUPFAM" id="SSF46767">
    <property type="entry name" value="Methylated DNA-protein cysteine methyltransferase, C-terminal domain"/>
    <property type="match status" value="1"/>
</dbReference>
<evidence type="ECO:0000313" key="4">
    <source>
        <dbReference type="Proteomes" id="UP001224392"/>
    </source>
</evidence>
<gene>
    <name evidence="3" type="ORF">MNKW57_11410</name>
</gene>
<sequence length="77" mass="8241">MAGLPRAARFAGQVLKNLPVGSDLPWHRVVNASGRISLDGAAAQRQAAKLAQEGVEVIAGRVALKRYRWDPQQTPGP</sequence>
<dbReference type="Pfam" id="PF01035">
    <property type="entry name" value="DNA_binding_1"/>
    <property type="match status" value="1"/>
</dbReference>
<dbReference type="InterPro" id="IPR036217">
    <property type="entry name" value="MethylDNA_cys_MeTrfase_DNAb"/>
</dbReference>
<dbReference type="PANTHER" id="PTHR42942">
    <property type="entry name" value="6-O-METHYLGUANINE DNA METHYLTRANSFERASE"/>
    <property type="match status" value="1"/>
</dbReference>
<dbReference type="Proteomes" id="UP001224392">
    <property type="component" value="Unassembled WGS sequence"/>
</dbReference>
<evidence type="ECO:0000313" key="3">
    <source>
        <dbReference type="EMBL" id="GMG86820.1"/>
    </source>
</evidence>
<comment type="caution">
    <text evidence="3">The sequence shown here is derived from an EMBL/GenBank/DDBJ whole genome shotgun (WGS) entry which is preliminary data.</text>
</comment>
<dbReference type="EMBL" id="BSYJ01000002">
    <property type="protein sequence ID" value="GMG86820.1"/>
    <property type="molecule type" value="Genomic_DNA"/>
</dbReference>
<name>A0ABQ6LXL7_9GAMM</name>
<keyword evidence="4" id="KW-1185">Reference proteome</keyword>
<accession>A0ABQ6LXL7</accession>
<keyword evidence="1" id="KW-0227">DNA damage</keyword>